<proteinExistence type="predicted"/>
<organism evidence="1 2">
    <name type="scientific">Streptomyces coeruleorubidus</name>
    <dbReference type="NCBI Taxonomy" id="116188"/>
    <lineage>
        <taxon>Bacteria</taxon>
        <taxon>Bacillati</taxon>
        <taxon>Actinomycetota</taxon>
        <taxon>Actinomycetes</taxon>
        <taxon>Kitasatosporales</taxon>
        <taxon>Streptomycetaceae</taxon>
        <taxon>Streptomyces</taxon>
    </lineage>
</organism>
<accession>A0A5J6IEK1</accession>
<dbReference type="AlphaFoldDB" id="A0A5J6IEK1"/>
<dbReference type="KEGG" id="scoe:CP976_42010"/>
<reference evidence="1 2" key="1">
    <citation type="submission" date="2017-09" db="EMBL/GenBank/DDBJ databases">
        <authorList>
            <person name="Lee N."/>
            <person name="Cho B.-K."/>
        </authorList>
    </citation>
    <scope>NUCLEOTIDE SEQUENCE [LARGE SCALE GENOMIC DNA]</scope>
    <source>
        <strain evidence="1 2">ATCC 13740</strain>
    </source>
</reference>
<sequence>MRLTGASVTLLGRESGWTAGRRSCGQWGGLRGCRGRDRASVLQSWLDSPAADEYFSRSEVYRAVVASRNRSLEHLLQIPADEILIGTVSRRSQTTTLAGWWVR</sequence>
<dbReference type="Proteomes" id="UP000326598">
    <property type="component" value="Chromosome"/>
</dbReference>
<protein>
    <submittedName>
        <fullName evidence="1">Uncharacterized protein</fullName>
    </submittedName>
</protein>
<gene>
    <name evidence="1" type="ORF">CP976_42010</name>
</gene>
<dbReference type="EMBL" id="CP023694">
    <property type="protein sequence ID" value="QEV30012.1"/>
    <property type="molecule type" value="Genomic_DNA"/>
</dbReference>
<evidence type="ECO:0000313" key="1">
    <source>
        <dbReference type="EMBL" id="QEV30012.1"/>
    </source>
</evidence>
<name>A0A5J6IEK1_STRC4</name>
<evidence type="ECO:0000313" key="2">
    <source>
        <dbReference type="Proteomes" id="UP000326598"/>
    </source>
</evidence>